<organism evidence="1 2">
    <name type="scientific">Portunus trituberculatus</name>
    <name type="common">Swimming crab</name>
    <name type="synonym">Neptunus trituberculatus</name>
    <dbReference type="NCBI Taxonomy" id="210409"/>
    <lineage>
        <taxon>Eukaryota</taxon>
        <taxon>Metazoa</taxon>
        <taxon>Ecdysozoa</taxon>
        <taxon>Arthropoda</taxon>
        <taxon>Crustacea</taxon>
        <taxon>Multicrustacea</taxon>
        <taxon>Malacostraca</taxon>
        <taxon>Eumalacostraca</taxon>
        <taxon>Eucarida</taxon>
        <taxon>Decapoda</taxon>
        <taxon>Pleocyemata</taxon>
        <taxon>Brachyura</taxon>
        <taxon>Eubrachyura</taxon>
        <taxon>Portunoidea</taxon>
        <taxon>Portunidae</taxon>
        <taxon>Portuninae</taxon>
        <taxon>Portunus</taxon>
    </lineage>
</organism>
<accession>A0A5B7F3D1</accession>
<dbReference type="Proteomes" id="UP000324222">
    <property type="component" value="Unassembled WGS sequence"/>
</dbReference>
<name>A0A5B7F3D1_PORTR</name>
<sequence length="192" mass="21243">MTVPNGMAEAEHKVVAVWEGVLQICVEAGEMLRVPVLFVWKLQLLSSHHLVEGYQLILRIMSTSPKKAGANRSLQRSSVKQASTTTHCSALLCCEDCLLDFVKSPAVNVASHAVFMDSSDQVMSGTRTVQVGNEAMYCDRLRNSRDSNSYSSSGEWADEALLCRSITFSPAFFIASRFFNTIQTVGWARPKF</sequence>
<evidence type="ECO:0000313" key="1">
    <source>
        <dbReference type="EMBL" id="MPC39124.1"/>
    </source>
</evidence>
<dbReference type="AlphaFoldDB" id="A0A5B7F3D1"/>
<evidence type="ECO:0000313" key="2">
    <source>
        <dbReference type="Proteomes" id="UP000324222"/>
    </source>
</evidence>
<reference evidence="1 2" key="1">
    <citation type="submission" date="2019-05" db="EMBL/GenBank/DDBJ databases">
        <title>Another draft genome of Portunus trituberculatus and its Hox gene families provides insights of decapod evolution.</title>
        <authorList>
            <person name="Jeong J.-H."/>
            <person name="Song I."/>
            <person name="Kim S."/>
            <person name="Choi T."/>
            <person name="Kim D."/>
            <person name="Ryu S."/>
            <person name="Kim W."/>
        </authorList>
    </citation>
    <scope>NUCLEOTIDE SEQUENCE [LARGE SCALE GENOMIC DNA]</scope>
    <source>
        <tissue evidence="1">Muscle</tissue>
    </source>
</reference>
<dbReference type="EMBL" id="VSRR010004265">
    <property type="protein sequence ID" value="MPC39124.1"/>
    <property type="molecule type" value="Genomic_DNA"/>
</dbReference>
<protein>
    <submittedName>
        <fullName evidence="1">Uncharacterized protein</fullName>
    </submittedName>
</protein>
<proteinExistence type="predicted"/>
<comment type="caution">
    <text evidence="1">The sequence shown here is derived from an EMBL/GenBank/DDBJ whole genome shotgun (WGS) entry which is preliminary data.</text>
</comment>
<keyword evidence="2" id="KW-1185">Reference proteome</keyword>
<gene>
    <name evidence="1" type="ORF">E2C01_032644</name>
</gene>